<dbReference type="AlphaFoldDB" id="A0AAD3SEE9"/>
<comment type="caution">
    <text evidence="1">The sequence shown here is derived from an EMBL/GenBank/DDBJ whole genome shotgun (WGS) entry which is preliminary data.</text>
</comment>
<keyword evidence="2" id="KW-1185">Reference proteome</keyword>
<evidence type="ECO:0000313" key="2">
    <source>
        <dbReference type="Proteomes" id="UP001279734"/>
    </source>
</evidence>
<evidence type="ECO:0000313" key="1">
    <source>
        <dbReference type="EMBL" id="GMH09723.1"/>
    </source>
</evidence>
<accession>A0AAD3SEE9</accession>
<name>A0AAD3SEE9_NEPGR</name>
<dbReference type="EMBL" id="BSYO01000009">
    <property type="protein sequence ID" value="GMH09723.1"/>
    <property type="molecule type" value="Genomic_DNA"/>
</dbReference>
<proteinExistence type="predicted"/>
<dbReference type="Proteomes" id="UP001279734">
    <property type="component" value="Unassembled WGS sequence"/>
</dbReference>
<organism evidence="1 2">
    <name type="scientific">Nepenthes gracilis</name>
    <name type="common">Slender pitcher plant</name>
    <dbReference type="NCBI Taxonomy" id="150966"/>
    <lineage>
        <taxon>Eukaryota</taxon>
        <taxon>Viridiplantae</taxon>
        <taxon>Streptophyta</taxon>
        <taxon>Embryophyta</taxon>
        <taxon>Tracheophyta</taxon>
        <taxon>Spermatophyta</taxon>
        <taxon>Magnoliopsida</taxon>
        <taxon>eudicotyledons</taxon>
        <taxon>Gunneridae</taxon>
        <taxon>Pentapetalae</taxon>
        <taxon>Caryophyllales</taxon>
        <taxon>Nepenthaceae</taxon>
        <taxon>Nepenthes</taxon>
    </lineage>
</organism>
<reference evidence="1" key="1">
    <citation type="submission" date="2023-05" db="EMBL/GenBank/DDBJ databases">
        <title>Nepenthes gracilis genome sequencing.</title>
        <authorList>
            <person name="Fukushima K."/>
        </authorList>
    </citation>
    <scope>NUCLEOTIDE SEQUENCE</scope>
    <source>
        <strain evidence="1">SING2019-196</strain>
    </source>
</reference>
<gene>
    <name evidence="1" type="ORF">Nepgr_011564</name>
</gene>
<protein>
    <submittedName>
        <fullName evidence="1">Uncharacterized protein</fullName>
    </submittedName>
</protein>
<sequence>MLLRSAHLTLLLSYNLTRICIKKPLAAPLFQDEHVAANSPQNVDIRQADEQLQSVQSVAICPDHAAVSLEMVMDDQEAITSLNNSLAVLQGPGAADVQQATAKERKANRSIGISDDLMEPSYVHKMNLAVRDDKESYPDLFDNSFSRIGDISELNQPPSVDAVIPMPNMVEACISWDANDSKQQCMQDILLSAPYAAKAPEANAHTDNTTSYNGSHNCLMRIVPISSSSTQSVVCSILSSMEKSSLIGMLLLDEISTAVVKGIVDADAGLNPRDKQCSLNKNEERHPAAGYIAVSFADITKRGIDTTGDDEPGKCAALISMQPITDEDRLAALSRSSCHDEVVGSPAISSSHHVVPIDQHAGEPRSCTSIGKLRRNIEEI</sequence>